<keyword evidence="1" id="KW-0472">Membrane</keyword>
<reference evidence="2 3" key="1">
    <citation type="submission" date="2018-09" db="EMBL/GenBank/DDBJ databases">
        <title>A high-quality reference genome of wild soybean provides a powerful tool to mine soybean genomes.</title>
        <authorList>
            <person name="Xie M."/>
            <person name="Chung C.Y.L."/>
            <person name="Li M.-W."/>
            <person name="Wong F.-L."/>
            <person name="Chan T.-F."/>
            <person name="Lam H.-M."/>
        </authorList>
    </citation>
    <scope>NUCLEOTIDE SEQUENCE [LARGE SCALE GENOMIC DNA]</scope>
    <source>
        <strain evidence="3">cv. W05</strain>
        <tissue evidence="2">Hypocotyl of etiolated seedlings</tissue>
    </source>
</reference>
<dbReference type="Proteomes" id="UP000289340">
    <property type="component" value="Chromosome 1"/>
</dbReference>
<proteinExistence type="predicted"/>
<dbReference type="AlphaFoldDB" id="A0A445LYC2"/>
<dbReference type="EMBL" id="QZWG01000001">
    <property type="protein sequence ID" value="RZC28317.1"/>
    <property type="molecule type" value="Genomic_DNA"/>
</dbReference>
<evidence type="ECO:0000256" key="1">
    <source>
        <dbReference type="SAM" id="Phobius"/>
    </source>
</evidence>
<sequence length="88" mass="9436">MLKAEATKELYSFNHLIEGIASMASGVKFSFFIALFIVLVAVGAAHEGHDHMAPAEPPSNHASSLKNHAVVGGLFPLLLTLLIARERL</sequence>
<keyword evidence="1" id="KW-0812">Transmembrane</keyword>
<comment type="caution">
    <text evidence="2">The sequence shown here is derived from an EMBL/GenBank/DDBJ whole genome shotgun (WGS) entry which is preliminary data.</text>
</comment>
<gene>
    <name evidence="2" type="ORF">D0Y65_000354</name>
</gene>
<evidence type="ECO:0000313" key="2">
    <source>
        <dbReference type="EMBL" id="RZC28317.1"/>
    </source>
</evidence>
<accession>A0A445LYC2</accession>
<keyword evidence="1" id="KW-1133">Transmembrane helix</keyword>
<organism evidence="2 3">
    <name type="scientific">Glycine soja</name>
    <name type="common">Wild soybean</name>
    <dbReference type="NCBI Taxonomy" id="3848"/>
    <lineage>
        <taxon>Eukaryota</taxon>
        <taxon>Viridiplantae</taxon>
        <taxon>Streptophyta</taxon>
        <taxon>Embryophyta</taxon>
        <taxon>Tracheophyta</taxon>
        <taxon>Spermatophyta</taxon>
        <taxon>Magnoliopsida</taxon>
        <taxon>eudicotyledons</taxon>
        <taxon>Gunneridae</taxon>
        <taxon>Pentapetalae</taxon>
        <taxon>rosids</taxon>
        <taxon>fabids</taxon>
        <taxon>Fabales</taxon>
        <taxon>Fabaceae</taxon>
        <taxon>Papilionoideae</taxon>
        <taxon>50 kb inversion clade</taxon>
        <taxon>NPAAA clade</taxon>
        <taxon>indigoferoid/millettioid clade</taxon>
        <taxon>Phaseoleae</taxon>
        <taxon>Glycine</taxon>
        <taxon>Glycine subgen. Soja</taxon>
    </lineage>
</organism>
<keyword evidence="3" id="KW-1185">Reference proteome</keyword>
<protein>
    <submittedName>
        <fullName evidence="2">Uncharacterized protein</fullName>
    </submittedName>
</protein>
<feature type="transmembrane region" description="Helical" evidence="1">
    <location>
        <begin position="20"/>
        <end position="45"/>
    </location>
</feature>
<evidence type="ECO:0000313" key="3">
    <source>
        <dbReference type="Proteomes" id="UP000289340"/>
    </source>
</evidence>
<name>A0A445LYC2_GLYSO</name>